<evidence type="ECO:0000259" key="14">
    <source>
        <dbReference type="Pfam" id="PF07715"/>
    </source>
</evidence>
<evidence type="ECO:0000259" key="13">
    <source>
        <dbReference type="Pfam" id="PF00593"/>
    </source>
</evidence>
<dbReference type="EMBL" id="JAVDQA010000001">
    <property type="protein sequence ID" value="MDR6300058.1"/>
    <property type="molecule type" value="Genomic_DNA"/>
</dbReference>
<evidence type="ECO:0000256" key="3">
    <source>
        <dbReference type="ARBA" id="ARBA00022452"/>
    </source>
</evidence>
<dbReference type="InterPro" id="IPR036942">
    <property type="entry name" value="Beta-barrel_TonB_sf"/>
</dbReference>
<dbReference type="InterPro" id="IPR008969">
    <property type="entry name" value="CarboxyPept-like_regulatory"/>
</dbReference>
<evidence type="ECO:0000256" key="2">
    <source>
        <dbReference type="ARBA" id="ARBA00022448"/>
    </source>
</evidence>
<keyword evidence="3 10" id="KW-1134">Transmembrane beta strand</keyword>
<evidence type="ECO:0000313" key="16">
    <source>
        <dbReference type="Proteomes" id="UP001257659"/>
    </source>
</evidence>
<dbReference type="PROSITE" id="PS52016">
    <property type="entry name" value="TONB_DEPENDENT_REC_3"/>
    <property type="match status" value="1"/>
</dbReference>
<comment type="similarity">
    <text evidence="10 11">Belongs to the TonB-dependent receptor family.</text>
</comment>
<evidence type="ECO:0000256" key="8">
    <source>
        <dbReference type="ARBA" id="ARBA00023170"/>
    </source>
</evidence>
<evidence type="ECO:0000256" key="6">
    <source>
        <dbReference type="ARBA" id="ARBA00023077"/>
    </source>
</evidence>
<dbReference type="InterPro" id="IPR039426">
    <property type="entry name" value="TonB-dep_rcpt-like"/>
</dbReference>
<dbReference type="Proteomes" id="UP001257659">
    <property type="component" value="Unassembled WGS sequence"/>
</dbReference>
<feature type="domain" description="TonB-dependent receptor-like beta-barrel" evidence="13">
    <location>
        <begin position="311"/>
        <end position="851"/>
    </location>
</feature>
<keyword evidence="4 10" id="KW-0812">Transmembrane</keyword>
<keyword evidence="7 10" id="KW-0472">Membrane</keyword>
<keyword evidence="2 10" id="KW-0813">Transport</keyword>
<feature type="chain" id="PRO_5046432009" evidence="12">
    <location>
        <begin position="19"/>
        <end position="881"/>
    </location>
</feature>
<dbReference type="Pfam" id="PF00593">
    <property type="entry name" value="TonB_dep_Rec_b-barrel"/>
    <property type="match status" value="1"/>
</dbReference>
<keyword evidence="16" id="KW-1185">Reference proteome</keyword>
<dbReference type="Pfam" id="PF07715">
    <property type="entry name" value="Plug"/>
    <property type="match status" value="1"/>
</dbReference>
<evidence type="ECO:0000256" key="12">
    <source>
        <dbReference type="SAM" id="SignalP"/>
    </source>
</evidence>
<keyword evidence="9 10" id="KW-0998">Cell outer membrane</keyword>
<dbReference type="PANTHER" id="PTHR30069">
    <property type="entry name" value="TONB-DEPENDENT OUTER MEMBRANE RECEPTOR"/>
    <property type="match status" value="1"/>
</dbReference>
<evidence type="ECO:0000256" key="7">
    <source>
        <dbReference type="ARBA" id="ARBA00023136"/>
    </source>
</evidence>
<keyword evidence="6 11" id="KW-0798">TonB box</keyword>
<protein>
    <submittedName>
        <fullName evidence="15">Outer membrane receptor protein involved in Fe transport</fullName>
    </submittedName>
</protein>
<evidence type="ECO:0000313" key="15">
    <source>
        <dbReference type="EMBL" id="MDR6300058.1"/>
    </source>
</evidence>
<gene>
    <name evidence="15" type="ORF">GGR31_000674</name>
</gene>
<dbReference type="PANTHER" id="PTHR30069:SF29">
    <property type="entry name" value="HEMOGLOBIN AND HEMOGLOBIN-HAPTOGLOBIN-BINDING PROTEIN 1-RELATED"/>
    <property type="match status" value="1"/>
</dbReference>
<dbReference type="Pfam" id="PF13715">
    <property type="entry name" value="CarbopepD_reg_2"/>
    <property type="match status" value="1"/>
</dbReference>
<proteinExistence type="inferred from homology"/>
<dbReference type="RefSeq" id="WP_309726966.1">
    <property type="nucleotide sequence ID" value="NZ_JAVDQA010000001.1"/>
</dbReference>
<feature type="signal peptide" evidence="12">
    <location>
        <begin position="1"/>
        <end position="18"/>
    </location>
</feature>
<dbReference type="InterPro" id="IPR012910">
    <property type="entry name" value="Plug_dom"/>
</dbReference>
<keyword evidence="8 15" id="KW-0675">Receptor</keyword>
<name>A0ABU1K654_9FLAO</name>
<dbReference type="Gene3D" id="2.60.40.1120">
    <property type="entry name" value="Carboxypeptidase-like, regulatory domain"/>
    <property type="match status" value="1"/>
</dbReference>
<evidence type="ECO:0000256" key="5">
    <source>
        <dbReference type="ARBA" id="ARBA00022729"/>
    </source>
</evidence>
<dbReference type="Gene3D" id="2.170.130.10">
    <property type="entry name" value="TonB-dependent receptor, plug domain"/>
    <property type="match status" value="1"/>
</dbReference>
<dbReference type="InterPro" id="IPR037066">
    <property type="entry name" value="Plug_dom_sf"/>
</dbReference>
<sequence>MKKLFFLVLFFTANLLLAQKTVTGTLKDVETDTPLLGANVMVVGTSNGTTTDFDGKFTLEVEEDSGEIKISYIGFKPMTVAYSIENGTTADLGEIMMKPDANALGEIVVIGRGVIDLEEDRETPIAVSTVTRQEIQKRAVGNVEFPQVLKNTPNVYVSNQSGGFGDSQMFVRGFDQTNTAFLLNGQPINGMEDGKMYWSNWAGITDIANAVQVQRGLGSSKLAISSVGGTVNIVTKATNRTEGGFARFLVGNGSYLKGTVSYDTGMNENGWGFSFLLDYWKAHSKYANGTKGEGQNYFFSVGKKAGDHNFNFLFTGAPQWHDQNYSKDRELYDRYGIKYNNNYGFRDGEYLSLRRNYYHKPVLNLNWDWNISEKSNLSTVIYASFGRGGGTGDYGNGPGYIDYPNESELQGGAYGPNKGLIDWDYIENVYNTSLTPDANGNRYARPADYEGTILRASVNNHAWYGSVINYENNISENLTFNVGTDIRFYKGDHFRQITNLLGLDGVREPFGGNPENTVSTTFNPDPWAALFNYAEEEERIDYDYSENINYQGGFGQVEWANDKFSVFFQGALSNQSYKREDRGNFEETKESETVNKTGYNIKGGASWMFLEGHTIFGNAGKYSRQPYLDNVFPSYADNTQLADPEVDNEEIIGFEAGYRFQTDDFQLNFNAYITTWKNRFLSQGGVYDPNGNEQNPEYNDVTYLYTGIGQRHKGLELDMKWKPMRDLMLRGYATMGEWRYINSSDYRIRNNTSTTILLVDEADFTGTRIGQAPQASAGLGTNYDIISNKLSVSVDWNYYANLWGIAEPEDALIPNYQPEKLKPYSLFDLGAYYNFDFGDSKIQLNGNIYNVLDHEYISQKDNYGYFYGNGLTWNVAVKYLF</sequence>
<feature type="domain" description="TonB-dependent receptor plug" evidence="14">
    <location>
        <begin position="120"/>
        <end position="230"/>
    </location>
</feature>
<keyword evidence="5 12" id="KW-0732">Signal</keyword>
<comment type="subcellular location">
    <subcellularLocation>
        <location evidence="1 10">Cell outer membrane</location>
        <topology evidence="1 10">Multi-pass membrane protein</topology>
    </subcellularLocation>
</comment>
<evidence type="ECO:0000256" key="4">
    <source>
        <dbReference type="ARBA" id="ARBA00022692"/>
    </source>
</evidence>
<dbReference type="InterPro" id="IPR000531">
    <property type="entry name" value="Beta-barrel_TonB"/>
</dbReference>
<evidence type="ECO:0000256" key="9">
    <source>
        <dbReference type="ARBA" id="ARBA00023237"/>
    </source>
</evidence>
<evidence type="ECO:0000256" key="1">
    <source>
        <dbReference type="ARBA" id="ARBA00004571"/>
    </source>
</evidence>
<dbReference type="SUPFAM" id="SSF49464">
    <property type="entry name" value="Carboxypeptidase regulatory domain-like"/>
    <property type="match status" value="1"/>
</dbReference>
<accession>A0ABU1K654</accession>
<evidence type="ECO:0000256" key="10">
    <source>
        <dbReference type="PROSITE-ProRule" id="PRU01360"/>
    </source>
</evidence>
<dbReference type="Gene3D" id="2.40.170.20">
    <property type="entry name" value="TonB-dependent receptor, beta-barrel domain"/>
    <property type="match status" value="1"/>
</dbReference>
<comment type="caution">
    <text evidence="15">The sequence shown here is derived from an EMBL/GenBank/DDBJ whole genome shotgun (WGS) entry which is preliminary data.</text>
</comment>
<reference evidence="15 16" key="1">
    <citation type="submission" date="2023-07" db="EMBL/GenBank/DDBJ databases">
        <title>Genomic Encyclopedia of Type Strains, Phase IV (KMG-IV): sequencing the most valuable type-strain genomes for metagenomic binning, comparative biology and taxonomic classification.</title>
        <authorList>
            <person name="Goeker M."/>
        </authorList>
    </citation>
    <scope>NUCLEOTIDE SEQUENCE [LARGE SCALE GENOMIC DNA]</scope>
    <source>
        <strain evidence="15 16">DSM 102814</strain>
    </source>
</reference>
<dbReference type="SUPFAM" id="SSF56935">
    <property type="entry name" value="Porins"/>
    <property type="match status" value="1"/>
</dbReference>
<evidence type="ECO:0000256" key="11">
    <source>
        <dbReference type="RuleBase" id="RU003357"/>
    </source>
</evidence>
<organism evidence="15 16">
    <name type="scientific">Mesonia maritima</name>
    <dbReference type="NCBI Taxonomy" id="1793873"/>
    <lineage>
        <taxon>Bacteria</taxon>
        <taxon>Pseudomonadati</taxon>
        <taxon>Bacteroidota</taxon>
        <taxon>Flavobacteriia</taxon>
        <taxon>Flavobacteriales</taxon>
        <taxon>Flavobacteriaceae</taxon>
        <taxon>Mesonia</taxon>
    </lineage>
</organism>